<dbReference type="Pfam" id="PF00078">
    <property type="entry name" value="RVT_1"/>
    <property type="match status" value="1"/>
</dbReference>
<feature type="domain" description="Reverse transcriptase" evidence="1">
    <location>
        <begin position="3"/>
        <end position="159"/>
    </location>
</feature>
<dbReference type="PANTHER" id="PTHR31635:SF196">
    <property type="entry name" value="REVERSE TRANSCRIPTASE DOMAIN-CONTAINING PROTEIN-RELATED"/>
    <property type="match status" value="1"/>
</dbReference>
<dbReference type="InterPro" id="IPR043502">
    <property type="entry name" value="DNA/RNA_pol_sf"/>
</dbReference>
<protein>
    <submittedName>
        <fullName evidence="2">Blast:Transposon TX1 uncharacterized 149 kDa protein</fullName>
    </submittedName>
</protein>
<dbReference type="AlphaFoldDB" id="A0A8B6HKI9"/>
<name>A0A8B6HKI9_MYTGA</name>
<evidence type="ECO:0000313" key="3">
    <source>
        <dbReference type="Proteomes" id="UP000596742"/>
    </source>
</evidence>
<accession>A0A8B6HKI9</accession>
<comment type="caution">
    <text evidence="2">The sequence shown here is derived from an EMBL/GenBank/DDBJ whole genome shotgun (WGS) entry which is preliminary data.</text>
</comment>
<reference evidence="2" key="1">
    <citation type="submission" date="2018-11" db="EMBL/GenBank/DDBJ databases">
        <authorList>
            <person name="Alioto T."/>
            <person name="Alioto T."/>
        </authorList>
    </citation>
    <scope>NUCLEOTIDE SEQUENCE</scope>
</reference>
<dbReference type="SUPFAM" id="SSF56672">
    <property type="entry name" value="DNA/RNA polymerases"/>
    <property type="match status" value="1"/>
</dbReference>
<evidence type="ECO:0000259" key="1">
    <source>
        <dbReference type="Pfam" id="PF00078"/>
    </source>
</evidence>
<dbReference type="InterPro" id="IPR000477">
    <property type="entry name" value="RT_dom"/>
</dbReference>
<dbReference type="EMBL" id="UYJE01010260">
    <property type="protein sequence ID" value="VDI81457.1"/>
    <property type="molecule type" value="Genomic_DNA"/>
</dbReference>
<dbReference type="Proteomes" id="UP000596742">
    <property type="component" value="Unassembled WGS sequence"/>
</dbReference>
<keyword evidence="3" id="KW-1185">Reference proteome</keyword>
<organism evidence="2 3">
    <name type="scientific">Mytilus galloprovincialis</name>
    <name type="common">Mediterranean mussel</name>
    <dbReference type="NCBI Taxonomy" id="29158"/>
    <lineage>
        <taxon>Eukaryota</taxon>
        <taxon>Metazoa</taxon>
        <taxon>Spiralia</taxon>
        <taxon>Lophotrochozoa</taxon>
        <taxon>Mollusca</taxon>
        <taxon>Bivalvia</taxon>
        <taxon>Autobranchia</taxon>
        <taxon>Pteriomorphia</taxon>
        <taxon>Mytilida</taxon>
        <taxon>Mytiloidea</taxon>
        <taxon>Mytilidae</taxon>
        <taxon>Mytilinae</taxon>
        <taxon>Mytilus</taxon>
    </lineage>
</organism>
<gene>
    <name evidence="2" type="ORF">MGAL_10B094566</name>
</gene>
<dbReference type="PANTHER" id="PTHR31635">
    <property type="entry name" value="REVERSE TRANSCRIPTASE DOMAIN-CONTAINING PROTEIN-RELATED"/>
    <property type="match status" value="1"/>
</dbReference>
<evidence type="ECO:0000313" key="2">
    <source>
        <dbReference type="EMBL" id="VDI81457.1"/>
    </source>
</evidence>
<proteinExistence type="predicted"/>
<sequence>MYQTLEHFGFNSSFINWIKTLYSDINSSVFNNGWISAPISLKRGVRQGCPCSSMIFVIAVEIMACKLRNDYNIKGFEIKLDHSKHNLKISQLADDTTLFLKSKNEIIAALNVIEIFGTFSGLKLNKNKTEGIWIGKLKNCKDKVDNIKFTDKPVKVLGLYFGTNKAECAKLNWENKFEKAKKNS</sequence>